<accession>A0A175RDV2</accession>
<dbReference type="SMART" id="SM00347">
    <property type="entry name" value="HTH_MARR"/>
    <property type="match status" value="1"/>
</dbReference>
<dbReference type="InterPro" id="IPR000835">
    <property type="entry name" value="HTH_MarR-typ"/>
</dbReference>
<gene>
    <name evidence="5" type="ORF">NS226_02290</name>
</gene>
<dbReference type="EMBL" id="LDPZ01000005">
    <property type="protein sequence ID" value="KTQ98044.1"/>
    <property type="molecule type" value="Genomic_DNA"/>
</dbReference>
<evidence type="ECO:0000256" key="1">
    <source>
        <dbReference type="ARBA" id="ARBA00023015"/>
    </source>
</evidence>
<dbReference type="PANTHER" id="PTHR42756:SF1">
    <property type="entry name" value="TRANSCRIPTIONAL REPRESSOR OF EMRAB OPERON"/>
    <property type="match status" value="1"/>
</dbReference>
<dbReference type="PATRIC" id="fig|401562.3.peg.3589"/>
<dbReference type="InterPro" id="IPR036388">
    <property type="entry name" value="WH-like_DNA-bd_sf"/>
</dbReference>
<dbReference type="AlphaFoldDB" id="A0A175RDV2"/>
<dbReference type="Pfam" id="PF12802">
    <property type="entry name" value="MarR_2"/>
    <property type="match status" value="1"/>
</dbReference>
<dbReference type="GO" id="GO:0003677">
    <property type="term" value="F:DNA binding"/>
    <property type="evidence" value="ECO:0007669"/>
    <property type="project" value="UniProtKB-KW"/>
</dbReference>
<protein>
    <recommendedName>
        <fullName evidence="4">HTH marR-type domain-containing protein</fullName>
    </recommendedName>
</protein>
<keyword evidence="3" id="KW-0804">Transcription</keyword>
<evidence type="ECO:0000256" key="3">
    <source>
        <dbReference type="ARBA" id="ARBA00023163"/>
    </source>
</evidence>
<reference evidence="5 6" key="1">
    <citation type="journal article" date="2016" name="Front. Microbiol.">
        <title>Genomic Resource of Rice Seed Associated Bacteria.</title>
        <authorList>
            <person name="Midha S."/>
            <person name="Bansal K."/>
            <person name="Sharma S."/>
            <person name="Kumar N."/>
            <person name="Patil P.P."/>
            <person name="Chaudhry V."/>
            <person name="Patil P.B."/>
        </authorList>
    </citation>
    <scope>NUCLEOTIDE SEQUENCE [LARGE SCALE GENOMIC DNA]</scope>
    <source>
        <strain evidence="5 6">NS226</strain>
    </source>
</reference>
<evidence type="ECO:0000256" key="2">
    <source>
        <dbReference type="ARBA" id="ARBA00023125"/>
    </source>
</evidence>
<dbReference type="PROSITE" id="PS50995">
    <property type="entry name" value="HTH_MARR_2"/>
    <property type="match status" value="1"/>
</dbReference>
<proteinExistence type="predicted"/>
<keyword evidence="1" id="KW-0805">Transcription regulation</keyword>
<keyword evidence="2" id="KW-0238">DNA-binding</keyword>
<dbReference type="STRING" id="401562.NS365_15460"/>
<dbReference type="Gene3D" id="1.10.10.10">
    <property type="entry name" value="Winged helix-like DNA-binding domain superfamily/Winged helix DNA-binding domain"/>
    <property type="match status" value="1"/>
</dbReference>
<evidence type="ECO:0000259" key="4">
    <source>
        <dbReference type="PROSITE" id="PS50995"/>
    </source>
</evidence>
<evidence type="ECO:0000313" key="6">
    <source>
        <dbReference type="Proteomes" id="UP000078272"/>
    </source>
</evidence>
<dbReference type="PANTHER" id="PTHR42756">
    <property type="entry name" value="TRANSCRIPTIONAL REGULATOR, MARR"/>
    <property type="match status" value="1"/>
</dbReference>
<comment type="caution">
    <text evidence="5">The sequence shown here is derived from an EMBL/GenBank/DDBJ whole genome shotgun (WGS) entry which is preliminary data.</text>
</comment>
<dbReference type="InterPro" id="IPR036390">
    <property type="entry name" value="WH_DNA-bd_sf"/>
</dbReference>
<dbReference type="SUPFAM" id="SSF46785">
    <property type="entry name" value="Winged helix' DNA-binding domain"/>
    <property type="match status" value="1"/>
</dbReference>
<feature type="domain" description="HTH marR-type" evidence="4">
    <location>
        <begin position="1"/>
        <end position="131"/>
    </location>
</feature>
<sequence length="158" mass="17517">MFLLIDTARHFRQVSERALESNYLGLTPGALRTLGYVMRYPDSRQAVLADRMDIEPMTLSSYLDRLEKCGVVERLEDPSDRRAKRVKPTDKAVEVVMELDPTLDTIYQSITRGIAKSEMDALAAGLRKMRANVATDASITAPFTLLPIPSADAASNEA</sequence>
<dbReference type="Proteomes" id="UP000078272">
    <property type="component" value="Unassembled WGS sequence"/>
</dbReference>
<dbReference type="PRINTS" id="PR00598">
    <property type="entry name" value="HTHMARR"/>
</dbReference>
<dbReference type="GO" id="GO:0003700">
    <property type="term" value="F:DNA-binding transcription factor activity"/>
    <property type="evidence" value="ECO:0007669"/>
    <property type="project" value="InterPro"/>
</dbReference>
<organism evidence="5 6">
    <name type="scientific">Aureimonas ureilytica</name>
    <dbReference type="NCBI Taxonomy" id="401562"/>
    <lineage>
        <taxon>Bacteria</taxon>
        <taxon>Pseudomonadati</taxon>
        <taxon>Pseudomonadota</taxon>
        <taxon>Alphaproteobacteria</taxon>
        <taxon>Hyphomicrobiales</taxon>
        <taxon>Aurantimonadaceae</taxon>
        <taxon>Aureimonas</taxon>
    </lineage>
</organism>
<name>A0A175RDV2_9HYPH</name>
<evidence type="ECO:0000313" key="5">
    <source>
        <dbReference type="EMBL" id="KTQ98044.1"/>
    </source>
</evidence>